<name>A0A8T0VD63_PANVG</name>
<gene>
    <name evidence="1" type="ORF">PVAP13_2NG073638</name>
</gene>
<evidence type="ECO:0000313" key="1">
    <source>
        <dbReference type="EMBL" id="KAG2632267.1"/>
    </source>
</evidence>
<accession>A0A8T0VD63</accession>
<dbReference type="Proteomes" id="UP000823388">
    <property type="component" value="Chromosome 2N"/>
</dbReference>
<dbReference type="EMBL" id="CM029040">
    <property type="protein sequence ID" value="KAG2632267.1"/>
    <property type="molecule type" value="Genomic_DNA"/>
</dbReference>
<organism evidence="1 2">
    <name type="scientific">Panicum virgatum</name>
    <name type="common">Blackwell switchgrass</name>
    <dbReference type="NCBI Taxonomy" id="38727"/>
    <lineage>
        <taxon>Eukaryota</taxon>
        <taxon>Viridiplantae</taxon>
        <taxon>Streptophyta</taxon>
        <taxon>Embryophyta</taxon>
        <taxon>Tracheophyta</taxon>
        <taxon>Spermatophyta</taxon>
        <taxon>Magnoliopsida</taxon>
        <taxon>Liliopsida</taxon>
        <taxon>Poales</taxon>
        <taxon>Poaceae</taxon>
        <taxon>PACMAD clade</taxon>
        <taxon>Panicoideae</taxon>
        <taxon>Panicodae</taxon>
        <taxon>Paniceae</taxon>
        <taxon>Panicinae</taxon>
        <taxon>Panicum</taxon>
        <taxon>Panicum sect. Hiantes</taxon>
    </lineage>
</organism>
<keyword evidence="2" id="KW-1185">Reference proteome</keyword>
<dbReference type="AlphaFoldDB" id="A0A8T0VD63"/>
<proteinExistence type="predicted"/>
<sequence length="136" mass="15081">MSSVDPPSVAAMAPPRPASPDLRCDVPIIGDRLPLVDRRRSDCLSWVPRSPLLLLRSASRSARWGHLPLCRRLRHPPPPQRPLKATTATSPPCLPRLPPHWFRLGVLRTWCCFAVHASPRGGAPGACARWIMCRCC</sequence>
<protein>
    <submittedName>
        <fullName evidence="1">Uncharacterized protein</fullName>
    </submittedName>
</protein>
<evidence type="ECO:0000313" key="2">
    <source>
        <dbReference type="Proteomes" id="UP000823388"/>
    </source>
</evidence>
<reference evidence="1" key="1">
    <citation type="submission" date="2020-05" db="EMBL/GenBank/DDBJ databases">
        <title>WGS assembly of Panicum virgatum.</title>
        <authorList>
            <person name="Lovell J.T."/>
            <person name="Jenkins J."/>
            <person name="Shu S."/>
            <person name="Juenger T.E."/>
            <person name="Schmutz J."/>
        </authorList>
    </citation>
    <scope>NUCLEOTIDE SEQUENCE</scope>
    <source>
        <strain evidence="1">AP13</strain>
    </source>
</reference>
<comment type="caution">
    <text evidence="1">The sequence shown here is derived from an EMBL/GenBank/DDBJ whole genome shotgun (WGS) entry which is preliminary data.</text>
</comment>